<dbReference type="AlphaFoldDB" id="A0AAW9FG72"/>
<accession>A0AAW9FG72</accession>
<sequence>MTSPNPQSPWYTESTIPPIDYAPVDPGYANPTPRKYVLRGLRRGAFAGLTAVVAIGLIMLFPLAIVAIAVLGAFWWLFCLLYAR</sequence>
<dbReference type="EMBL" id="JAVRAF010000023">
    <property type="protein sequence ID" value="MDX8305612.1"/>
    <property type="molecule type" value="Genomic_DNA"/>
</dbReference>
<reference evidence="2" key="1">
    <citation type="journal article" date="2023" name="Phytobiomes J">
        <title>Deciphering the key players within the bacterial microbiota associated with aerial crown gall tumors on rhododendron: Insights into the gallobiome.</title>
        <authorList>
            <person name="Kuzmanovic N."/>
            <person name="Nesme J."/>
            <person name="Wolf J."/>
            <person name="Neumann-Schaal M."/>
            <person name="Petersen J."/>
            <person name="Fernandez-Gnecco G."/>
            <person name="Sproeer C."/>
            <person name="Bunk B."/>
            <person name="Overmann J."/>
            <person name="Sorensen S.J."/>
            <person name="Idczak E."/>
            <person name="Smalla K."/>
        </authorList>
    </citation>
    <scope>NUCLEOTIDE SEQUENCE</scope>
    <source>
        <strain evidence="2">Rho-11.1</strain>
    </source>
</reference>
<keyword evidence="1" id="KW-0812">Transmembrane</keyword>
<feature type="transmembrane region" description="Helical" evidence="1">
    <location>
        <begin position="45"/>
        <end position="78"/>
    </location>
</feature>
<evidence type="ECO:0000313" key="2">
    <source>
        <dbReference type="EMBL" id="MDX8305612.1"/>
    </source>
</evidence>
<evidence type="ECO:0000256" key="1">
    <source>
        <dbReference type="SAM" id="Phobius"/>
    </source>
</evidence>
<comment type="caution">
    <text evidence="2">The sequence shown here is derived from an EMBL/GenBank/DDBJ whole genome shotgun (WGS) entry which is preliminary data.</text>
</comment>
<name>A0AAW9FG72_9HYPH</name>
<keyword evidence="1" id="KW-0472">Membrane</keyword>
<gene>
    <name evidence="2" type="ORF">RMR22_25570</name>
</gene>
<organism evidence="2">
    <name type="scientific">Agrobacterium rosae</name>
    <dbReference type="NCBI Taxonomy" id="1972867"/>
    <lineage>
        <taxon>Bacteria</taxon>
        <taxon>Pseudomonadati</taxon>
        <taxon>Pseudomonadota</taxon>
        <taxon>Alphaproteobacteria</taxon>
        <taxon>Hyphomicrobiales</taxon>
        <taxon>Rhizobiaceae</taxon>
        <taxon>Rhizobium/Agrobacterium group</taxon>
        <taxon>Agrobacterium</taxon>
    </lineage>
</organism>
<dbReference type="RefSeq" id="WP_320203728.1">
    <property type="nucleotide sequence ID" value="NZ_CP192781.1"/>
</dbReference>
<keyword evidence="1" id="KW-1133">Transmembrane helix</keyword>
<proteinExistence type="predicted"/>
<protein>
    <submittedName>
        <fullName evidence="2">Uncharacterized protein</fullName>
    </submittedName>
</protein>